<evidence type="ECO:0000313" key="2">
    <source>
        <dbReference type="Proteomes" id="UP000615446"/>
    </source>
</evidence>
<dbReference type="Proteomes" id="UP000615446">
    <property type="component" value="Unassembled WGS sequence"/>
</dbReference>
<proteinExistence type="predicted"/>
<sequence>MLCTNMDLDGRAYSKLIGVRYSDVNFEEYRRIVDAIGTLAEKHDHETPEMWYSRIHDLFRKIQDLG</sequence>
<evidence type="ECO:0000313" key="1">
    <source>
        <dbReference type="EMBL" id="GES74877.1"/>
    </source>
</evidence>
<dbReference type="AlphaFoldDB" id="A0A8H3KS66"/>
<accession>A0A8H3KS66</accession>
<protein>
    <submittedName>
        <fullName evidence="1">Uncharacterized protein</fullName>
    </submittedName>
</protein>
<dbReference type="OrthoDB" id="2412358at2759"/>
<gene>
    <name evidence="1" type="ORF">RCL2_000234100</name>
</gene>
<comment type="caution">
    <text evidence="1">The sequence shown here is derived from an EMBL/GenBank/DDBJ whole genome shotgun (WGS) entry which is preliminary data.</text>
</comment>
<name>A0A8H3KS66_9GLOM</name>
<organism evidence="1 2">
    <name type="scientific">Rhizophagus clarus</name>
    <dbReference type="NCBI Taxonomy" id="94130"/>
    <lineage>
        <taxon>Eukaryota</taxon>
        <taxon>Fungi</taxon>
        <taxon>Fungi incertae sedis</taxon>
        <taxon>Mucoromycota</taxon>
        <taxon>Glomeromycotina</taxon>
        <taxon>Glomeromycetes</taxon>
        <taxon>Glomerales</taxon>
        <taxon>Glomeraceae</taxon>
        <taxon>Rhizophagus</taxon>
    </lineage>
</organism>
<reference evidence="1" key="1">
    <citation type="submission" date="2019-10" db="EMBL/GenBank/DDBJ databases">
        <title>Conservation and host-specific expression of non-tandemly repeated heterogenous ribosome RNA gene in arbuscular mycorrhizal fungi.</title>
        <authorList>
            <person name="Maeda T."/>
            <person name="Kobayashi Y."/>
            <person name="Nakagawa T."/>
            <person name="Ezawa T."/>
            <person name="Yamaguchi K."/>
            <person name="Bino T."/>
            <person name="Nishimoto Y."/>
            <person name="Shigenobu S."/>
            <person name="Kawaguchi M."/>
        </authorList>
    </citation>
    <scope>NUCLEOTIDE SEQUENCE</scope>
    <source>
        <strain evidence="1">HR1</strain>
    </source>
</reference>
<dbReference type="EMBL" id="BLAL01000012">
    <property type="protein sequence ID" value="GES74877.1"/>
    <property type="molecule type" value="Genomic_DNA"/>
</dbReference>